<evidence type="ECO:0000313" key="2">
    <source>
        <dbReference type="EMBL" id="CAH1788793.1"/>
    </source>
</evidence>
<accession>A0A8S4P7D7</accession>
<name>A0A8S4P7D7_OWEFU</name>
<dbReference type="Proteomes" id="UP000749559">
    <property type="component" value="Unassembled WGS sequence"/>
</dbReference>
<comment type="caution">
    <text evidence="2">The sequence shown here is derived from an EMBL/GenBank/DDBJ whole genome shotgun (WGS) entry which is preliminary data.</text>
</comment>
<dbReference type="EMBL" id="CAIIXF020000007">
    <property type="protein sequence ID" value="CAH1788793.1"/>
    <property type="molecule type" value="Genomic_DNA"/>
</dbReference>
<gene>
    <name evidence="2" type="ORF">OFUS_LOCUS14257</name>
</gene>
<evidence type="ECO:0000256" key="1">
    <source>
        <dbReference type="SAM" id="SignalP"/>
    </source>
</evidence>
<feature type="signal peptide" evidence="1">
    <location>
        <begin position="1"/>
        <end position="19"/>
    </location>
</feature>
<dbReference type="AlphaFoldDB" id="A0A8S4P7D7"/>
<feature type="chain" id="PRO_5035926091" evidence="1">
    <location>
        <begin position="20"/>
        <end position="89"/>
    </location>
</feature>
<protein>
    <submittedName>
        <fullName evidence="2">Uncharacterized protein</fullName>
    </submittedName>
</protein>
<proteinExistence type="predicted"/>
<sequence>MKIGLCFLVIGVLVLAIEAVPAPNRQKRGFRSGAGTRFSHGYGKRNDGFPYDYNTKNSKHIFTTDELAQLLTKSDELAKAFVETYIDTN</sequence>
<evidence type="ECO:0000313" key="3">
    <source>
        <dbReference type="Proteomes" id="UP000749559"/>
    </source>
</evidence>
<organism evidence="2 3">
    <name type="scientific">Owenia fusiformis</name>
    <name type="common">Polychaete worm</name>
    <dbReference type="NCBI Taxonomy" id="6347"/>
    <lineage>
        <taxon>Eukaryota</taxon>
        <taxon>Metazoa</taxon>
        <taxon>Spiralia</taxon>
        <taxon>Lophotrochozoa</taxon>
        <taxon>Annelida</taxon>
        <taxon>Polychaeta</taxon>
        <taxon>Sedentaria</taxon>
        <taxon>Canalipalpata</taxon>
        <taxon>Sabellida</taxon>
        <taxon>Oweniida</taxon>
        <taxon>Oweniidae</taxon>
        <taxon>Owenia</taxon>
    </lineage>
</organism>
<keyword evidence="1" id="KW-0732">Signal</keyword>
<reference evidence="2" key="1">
    <citation type="submission" date="2022-03" db="EMBL/GenBank/DDBJ databases">
        <authorList>
            <person name="Martin C."/>
        </authorList>
    </citation>
    <scope>NUCLEOTIDE SEQUENCE</scope>
</reference>
<feature type="non-terminal residue" evidence="2">
    <location>
        <position position="1"/>
    </location>
</feature>
<keyword evidence="3" id="KW-1185">Reference proteome</keyword>